<feature type="domain" description="SCP" evidence="1">
    <location>
        <begin position="1"/>
        <end position="80"/>
    </location>
</feature>
<protein>
    <recommendedName>
        <fullName evidence="1">SCP domain-containing protein</fullName>
    </recommendedName>
</protein>
<dbReference type="PANTHER" id="PTHR10334">
    <property type="entry name" value="CYSTEINE-RICH SECRETORY PROTEIN-RELATED"/>
    <property type="match status" value="1"/>
</dbReference>
<dbReference type="PROSITE" id="PS01009">
    <property type="entry name" value="CRISP_1"/>
    <property type="match status" value="1"/>
</dbReference>
<dbReference type="Proteomes" id="UP000281553">
    <property type="component" value="Unassembled WGS sequence"/>
</dbReference>
<dbReference type="Gene3D" id="3.40.33.10">
    <property type="entry name" value="CAP"/>
    <property type="match status" value="1"/>
</dbReference>
<dbReference type="SMART" id="SM00198">
    <property type="entry name" value="SCP"/>
    <property type="match status" value="1"/>
</dbReference>
<reference evidence="2 3" key="1">
    <citation type="submission" date="2018-11" db="EMBL/GenBank/DDBJ databases">
        <authorList>
            <consortium name="Pathogen Informatics"/>
        </authorList>
    </citation>
    <scope>NUCLEOTIDE SEQUENCE [LARGE SCALE GENOMIC DNA]</scope>
</reference>
<evidence type="ECO:0000313" key="3">
    <source>
        <dbReference type="Proteomes" id="UP000281553"/>
    </source>
</evidence>
<evidence type="ECO:0000259" key="1">
    <source>
        <dbReference type="SMART" id="SM00198"/>
    </source>
</evidence>
<dbReference type="GO" id="GO:0005576">
    <property type="term" value="C:extracellular region"/>
    <property type="evidence" value="ECO:0007669"/>
    <property type="project" value="InterPro"/>
</dbReference>
<dbReference type="PRINTS" id="PR00837">
    <property type="entry name" value="V5TPXLIKE"/>
</dbReference>
<proteinExistence type="predicted"/>
<dbReference type="InterPro" id="IPR035940">
    <property type="entry name" value="CAP_sf"/>
</dbReference>
<name>A0A3P7P6U5_DIBLA</name>
<dbReference type="InterPro" id="IPR014044">
    <property type="entry name" value="CAP_dom"/>
</dbReference>
<sequence length="96" mass="11050">MVNRLNNSHLFVTVGEEATYAWYNEGLNYDFNENGDQGFGHFTQIVWRGTEKVGFGMARSKDKKSLYIVARYFPPGNYQNDYRKNVLPPERGPPVA</sequence>
<dbReference type="InterPro" id="IPR001283">
    <property type="entry name" value="CRISP-related"/>
</dbReference>
<dbReference type="OrthoDB" id="337038at2759"/>
<dbReference type="SUPFAM" id="SSF55797">
    <property type="entry name" value="PR-1-like"/>
    <property type="match status" value="1"/>
</dbReference>
<dbReference type="AlphaFoldDB" id="A0A3P7P6U5"/>
<gene>
    <name evidence="2" type="ORF">DILT_LOCUS17591</name>
</gene>
<evidence type="ECO:0000313" key="2">
    <source>
        <dbReference type="EMBL" id="VDN38391.1"/>
    </source>
</evidence>
<keyword evidence="3" id="KW-1185">Reference proteome</keyword>
<dbReference type="Pfam" id="PF00188">
    <property type="entry name" value="CAP"/>
    <property type="match status" value="1"/>
</dbReference>
<organism evidence="2 3">
    <name type="scientific">Dibothriocephalus latus</name>
    <name type="common">Fish tapeworm</name>
    <name type="synonym">Diphyllobothrium latum</name>
    <dbReference type="NCBI Taxonomy" id="60516"/>
    <lineage>
        <taxon>Eukaryota</taxon>
        <taxon>Metazoa</taxon>
        <taxon>Spiralia</taxon>
        <taxon>Lophotrochozoa</taxon>
        <taxon>Platyhelminthes</taxon>
        <taxon>Cestoda</taxon>
        <taxon>Eucestoda</taxon>
        <taxon>Diphyllobothriidea</taxon>
        <taxon>Diphyllobothriidae</taxon>
        <taxon>Dibothriocephalus</taxon>
    </lineage>
</organism>
<dbReference type="EMBL" id="UYRU01093002">
    <property type="protein sequence ID" value="VDN38391.1"/>
    <property type="molecule type" value="Genomic_DNA"/>
</dbReference>
<accession>A0A3P7P6U5</accession>
<dbReference type="InterPro" id="IPR018244">
    <property type="entry name" value="Allrgn_V5/Tpx1_CS"/>
</dbReference>